<gene>
    <name evidence="1" type="ORF">BDZ94DRAFT_622749</name>
</gene>
<proteinExistence type="predicted"/>
<dbReference type="Proteomes" id="UP000807353">
    <property type="component" value="Unassembled WGS sequence"/>
</dbReference>
<dbReference type="PANTHER" id="PTHR37015">
    <property type="entry name" value="REVERSE TRANSCRIPTASE DOMAIN-CONTAINING PROTEIN"/>
    <property type="match status" value="1"/>
</dbReference>
<name>A0A9P6CEY8_9AGAR</name>
<evidence type="ECO:0000313" key="2">
    <source>
        <dbReference type="Proteomes" id="UP000807353"/>
    </source>
</evidence>
<sequence length="304" mass="33820">MAPTVSKSSAGFGQTLQFITSIKLQELEKQRLAYQSHAKVLEEADAAGNDPIRKVEILLKGVRSWSGSGALRSGSTLGGKLNLSNLDLWLPQVKEDPGFNLEIAQGWVKTLETHIRHSLMRFDCAKLFGNLFNEWLASGDSSIAPIAGEGGGDDGKSSTSSEFVDIGRKEKYDQLDRLTSIIFEEKVIDTEKLVSYMEDLFSAEDVAQELRSLRINMHDFGTTLRREKILNSDVYNAIRGLLASGLMDEGKRATLAEFLDNPIVIDEVVSVLNMRLAALDTWAWPTEGITIEMRRHLNGKYRQV</sequence>
<accession>A0A9P6CEY8</accession>
<dbReference type="OrthoDB" id="74545at2759"/>
<comment type="caution">
    <text evidence="1">The sequence shown here is derived from an EMBL/GenBank/DDBJ whole genome shotgun (WGS) entry which is preliminary data.</text>
</comment>
<evidence type="ECO:0000313" key="1">
    <source>
        <dbReference type="EMBL" id="KAF9463372.1"/>
    </source>
</evidence>
<dbReference type="EMBL" id="MU150263">
    <property type="protein sequence ID" value="KAF9463372.1"/>
    <property type="molecule type" value="Genomic_DNA"/>
</dbReference>
<dbReference type="AlphaFoldDB" id="A0A9P6CEY8"/>
<keyword evidence="2" id="KW-1185">Reference proteome</keyword>
<dbReference type="PANTHER" id="PTHR37015:SF2">
    <property type="entry name" value="REVERSE TRANSCRIPTASE DOMAIN-CONTAINING PROTEIN"/>
    <property type="match status" value="1"/>
</dbReference>
<reference evidence="1" key="1">
    <citation type="submission" date="2020-11" db="EMBL/GenBank/DDBJ databases">
        <authorList>
            <consortium name="DOE Joint Genome Institute"/>
            <person name="Ahrendt S."/>
            <person name="Riley R."/>
            <person name="Andreopoulos W."/>
            <person name="Labutti K."/>
            <person name="Pangilinan J."/>
            <person name="Ruiz-Duenas F.J."/>
            <person name="Barrasa J.M."/>
            <person name="Sanchez-Garcia M."/>
            <person name="Camarero S."/>
            <person name="Miyauchi S."/>
            <person name="Serrano A."/>
            <person name="Linde D."/>
            <person name="Babiker R."/>
            <person name="Drula E."/>
            <person name="Ayuso-Fernandez I."/>
            <person name="Pacheco R."/>
            <person name="Padilla G."/>
            <person name="Ferreira P."/>
            <person name="Barriuso J."/>
            <person name="Kellner H."/>
            <person name="Castanera R."/>
            <person name="Alfaro M."/>
            <person name="Ramirez L."/>
            <person name="Pisabarro A.G."/>
            <person name="Kuo A."/>
            <person name="Tritt A."/>
            <person name="Lipzen A."/>
            <person name="He G."/>
            <person name="Yan M."/>
            <person name="Ng V."/>
            <person name="Cullen D."/>
            <person name="Martin F."/>
            <person name="Rosso M.-N."/>
            <person name="Henrissat B."/>
            <person name="Hibbett D."/>
            <person name="Martinez A.T."/>
            <person name="Grigoriev I.V."/>
        </authorList>
    </citation>
    <scope>NUCLEOTIDE SEQUENCE</scope>
    <source>
        <strain evidence="1">CBS 247.69</strain>
    </source>
</reference>
<protein>
    <submittedName>
        <fullName evidence="1">Uncharacterized protein</fullName>
    </submittedName>
</protein>
<organism evidence="1 2">
    <name type="scientific">Collybia nuda</name>
    <dbReference type="NCBI Taxonomy" id="64659"/>
    <lineage>
        <taxon>Eukaryota</taxon>
        <taxon>Fungi</taxon>
        <taxon>Dikarya</taxon>
        <taxon>Basidiomycota</taxon>
        <taxon>Agaricomycotina</taxon>
        <taxon>Agaricomycetes</taxon>
        <taxon>Agaricomycetidae</taxon>
        <taxon>Agaricales</taxon>
        <taxon>Tricholomatineae</taxon>
        <taxon>Clitocybaceae</taxon>
        <taxon>Collybia</taxon>
    </lineage>
</organism>